<dbReference type="AlphaFoldDB" id="A0A6B1DUF2"/>
<feature type="transmembrane region" description="Helical" evidence="1">
    <location>
        <begin position="97"/>
        <end position="116"/>
    </location>
</feature>
<dbReference type="EMBL" id="VXPY01000062">
    <property type="protein sequence ID" value="MYD90435.1"/>
    <property type="molecule type" value="Genomic_DNA"/>
</dbReference>
<keyword evidence="1" id="KW-0812">Transmembrane</keyword>
<organism evidence="2">
    <name type="scientific">Caldilineaceae bacterium SB0662_bin_9</name>
    <dbReference type="NCBI Taxonomy" id="2605258"/>
    <lineage>
        <taxon>Bacteria</taxon>
        <taxon>Bacillati</taxon>
        <taxon>Chloroflexota</taxon>
        <taxon>Caldilineae</taxon>
        <taxon>Caldilineales</taxon>
        <taxon>Caldilineaceae</taxon>
    </lineage>
</organism>
<keyword evidence="1" id="KW-1133">Transmembrane helix</keyword>
<name>A0A6B1DUF2_9CHLR</name>
<reference evidence="2" key="1">
    <citation type="submission" date="2019-09" db="EMBL/GenBank/DDBJ databases">
        <title>Characterisation of the sponge microbiome using genome-centric metagenomics.</title>
        <authorList>
            <person name="Engelberts J.P."/>
            <person name="Robbins S.J."/>
            <person name="De Goeij J.M."/>
            <person name="Aranda M."/>
            <person name="Bell S.C."/>
            <person name="Webster N.S."/>
        </authorList>
    </citation>
    <scope>NUCLEOTIDE SEQUENCE</scope>
    <source>
        <strain evidence="2">SB0662_bin_9</strain>
    </source>
</reference>
<keyword evidence="1" id="KW-0472">Membrane</keyword>
<accession>A0A6B1DUF2</accession>
<proteinExistence type="predicted"/>
<evidence type="ECO:0000256" key="1">
    <source>
        <dbReference type="SAM" id="Phobius"/>
    </source>
</evidence>
<comment type="caution">
    <text evidence="2">The sequence shown here is derived from an EMBL/GenBank/DDBJ whole genome shotgun (WGS) entry which is preliminary data.</text>
</comment>
<gene>
    <name evidence="2" type="ORF">F4Y08_08905</name>
</gene>
<evidence type="ECO:0000313" key="2">
    <source>
        <dbReference type="EMBL" id="MYD90435.1"/>
    </source>
</evidence>
<protein>
    <submittedName>
        <fullName evidence="2">Uncharacterized protein</fullName>
    </submittedName>
</protein>
<feature type="transmembrane region" description="Helical" evidence="1">
    <location>
        <begin position="39"/>
        <end position="58"/>
    </location>
</feature>
<feature type="transmembrane region" description="Helical" evidence="1">
    <location>
        <begin position="70"/>
        <end position="91"/>
    </location>
</feature>
<sequence>MNKMAGRVLTVLVSIQMVLALFLVGVANFADGGTWWERGFLSVLHPLAVALLLAVLLVGHRGSSRLSRTAIGVLGVYVVGAVGISVAILTGLSKGDWFLSLVLAIVPVAGLAYLLTARTPEAVVSG</sequence>